<dbReference type="Gene3D" id="3.40.50.720">
    <property type="entry name" value="NAD(P)-binding Rossmann-like Domain"/>
    <property type="match status" value="1"/>
</dbReference>
<reference evidence="6 7" key="1">
    <citation type="submission" date="2020-02" db="EMBL/GenBank/DDBJ databases">
        <title>Ideonella bacterium strain TBM-1.</title>
        <authorList>
            <person name="Chen W.-M."/>
        </authorList>
    </citation>
    <scope>NUCLEOTIDE SEQUENCE [LARGE SCALE GENOMIC DNA]</scope>
    <source>
        <strain evidence="6 7">TBM-1</strain>
    </source>
</reference>
<dbReference type="SUPFAM" id="SSF51735">
    <property type="entry name" value="NAD(P)-binding Rossmann-fold domains"/>
    <property type="match status" value="1"/>
</dbReference>
<dbReference type="Pfam" id="PF00106">
    <property type="entry name" value="adh_short"/>
    <property type="match status" value="1"/>
</dbReference>
<evidence type="ECO:0000313" key="7">
    <source>
        <dbReference type="Proteomes" id="UP000484255"/>
    </source>
</evidence>
<dbReference type="Proteomes" id="UP000484255">
    <property type="component" value="Unassembled WGS sequence"/>
</dbReference>
<evidence type="ECO:0000256" key="5">
    <source>
        <dbReference type="RuleBase" id="RU000363"/>
    </source>
</evidence>
<dbReference type="EMBL" id="JAAGOH010000011">
    <property type="protein sequence ID" value="NDY91684.1"/>
    <property type="molecule type" value="Genomic_DNA"/>
</dbReference>
<proteinExistence type="inferred from homology"/>
<accession>A0A7C9TKE2</accession>
<evidence type="ECO:0000256" key="3">
    <source>
        <dbReference type="ARBA" id="ARBA00022857"/>
    </source>
</evidence>
<keyword evidence="2" id="KW-0963">Cytoplasm</keyword>
<evidence type="ECO:0000313" key="6">
    <source>
        <dbReference type="EMBL" id="NDY91684.1"/>
    </source>
</evidence>
<dbReference type="PRINTS" id="PR00081">
    <property type="entry name" value="GDHRDH"/>
</dbReference>
<protein>
    <submittedName>
        <fullName evidence="6">SDR family NAD(P)-dependent oxidoreductase</fullName>
    </submittedName>
</protein>
<dbReference type="AlphaFoldDB" id="A0A7C9TKE2"/>
<name>A0A7C9TKE2_9BURK</name>
<dbReference type="InterPro" id="IPR051721">
    <property type="entry name" value="Biopterin_syn/organic_redct"/>
</dbReference>
<dbReference type="GO" id="GO:0004757">
    <property type="term" value="F:sepiapterin reductase (NADP+) activity"/>
    <property type="evidence" value="ECO:0007669"/>
    <property type="project" value="TreeGrafter"/>
</dbReference>
<dbReference type="GO" id="GO:0005737">
    <property type="term" value="C:cytoplasm"/>
    <property type="evidence" value="ECO:0007669"/>
    <property type="project" value="UniProtKB-SubCell"/>
</dbReference>
<dbReference type="InterPro" id="IPR036291">
    <property type="entry name" value="NAD(P)-bd_dom_sf"/>
</dbReference>
<evidence type="ECO:0000256" key="4">
    <source>
        <dbReference type="ARBA" id="ARBA00023002"/>
    </source>
</evidence>
<keyword evidence="7" id="KW-1185">Reference proteome</keyword>
<comment type="similarity">
    <text evidence="5">Belongs to the short-chain dehydrogenases/reductases (SDR) family.</text>
</comment>
<keyword evidence="4" id="KW-0560">Oxidoreductase</keyword>
<dbReference type="PRINTS" id="PR00080">
    <property type="entry name" value="SDRFAMILY"/>
</dbReference>
<dbReference type="PANTHER" id="PTHR44085">
    <property type="entry name" value="SEPIAPTERIN REDUCTASE"/>
    <property type="match status" value="1"/>
</dbReference>
<gene>
    <name evidence="6" type="ORF">G3A44_10850</name>
</gene>
<keyword evidence="3" id="KW-0521">NADP</keyword>
<dbReference type="PANTHER" id="PTHR44085:SF2">
    <property type="entry name" value="SEPIAPTERIN REDUCTASE"/>
    <property type="match status" value="1"/>
</dbReference>
<dbReference type="RefSeq" id="WP_163457540.1">
    <property type="nucleotide sequence ID" value="NZ_JAAGOH010000011.1"/>
</dbReference>
<dbReference type="PROSITE" id="PS00061">
    <property type="entry name" value="ADH_SHORT"/>
    <property type="match status" value="1"/>
</dbReference>
<comment type="caution">
    <text evidence="6">The sequence shown here is derived from an EMBL/GenBank/DDBJ whole genome shotgun (WGS) entry which is preliminary data.</text>
</comment>
<dbReference type="InterPro" id="IPR002347">
    <property type="entry name" value="SDR_fam"/>
</dbReference>
<evidence type="ECO:0000256" key="2">
    <source>
        <dbReference type="ARBA" id="ARBA00022490"/>
    </source>
</evidence>
<comment type="subcellular location">
    <subcellularLocation>
        <location evidence="1">Cytoplasm</location>
    </subcellularLocation>
</comment>
<dbReference type="GO" id="GO:0006729">
    <property type="term" value="P:tetrahydrobiopterin biosynthetic process"/>
    <property type="evidence" value="ECO:0007669"/>
    <property type="project" value="TreeGrafter"/>
</dbReference>
<sequence length="252" mass="26800">MSKPLTLLTGHSRGLGAALAAQCLRKGHVVLGISRQPHPGLPALAERYGGELYQWTHDLAEPEQAAWPMLDWLQSAGAARFSSATLINNAGVIAPLRDLAALEPADTARALRVGLEAAMVLTGVFLRGTVDWLVPRKVMNISSGLGRRAMAGSASYCAAKAGMDHFSRAVALEEAAHPNGARIVSIAPGVIDTDMQVQLRSADPRAFADQSGFARLHQDGQLASAEDTARKLLAWLDRPDYGAEPVADVRKP</sequence>
<evidence type="ECO:0000256" key="1">
    <source>
        <dbReference type="ARBA" id="ARBA00004496"/>
    </source>
</evidence>
<organism evidence="6 7">
    <name type="scientific">Ideonella livida</name>
    <dbReference type="NCBI Taxonomy" id="2707176"/>
    <lineage>
        <taxon>Bacteria</taxon>
        <taxon>Pseudomonadati</taxon>
        <taxon>Pseudomonadota</taxon>
        <taxon>Betaproteobacteria</taxon>
        <taxon>Burkholderiales</taxon>
        <taxon>Sphaerotilaceae</taxon>
        <taxon>Ideonella</taxon>
    </lineage>
</organism>
<dbReference type="InterPro" id="IPR020904">
    <property type="entry name" value="Sc_DH/Rdtase_CS"/>
</dbReference>